<evidence type="ECO:0000313" key="3">
    <source>
        <dbReference type="Proteomes" id="UP000053240"/>
    </source>
</evidence>
<protein>
    <recommendedName>
        <fullName evidence="1">MADF domain-containing protein</fullName>
    </recommendedName>
</protein>
<evidence type="ECO:0000313" key="2">
    <source>
        <dbReference type="EMBL" id="KPJ06287.1"/>
    </source>
</evidence>
<dbReference type="PROSITE" id="PS51029">
    <property type="entry name" value="MADF"/>
    <property type="match status" value="1"/>
</dbReference>
<dbReference type="AlphaFoldDB" id="A0A194QL74"/>
<accession>A0A194QL74</accession>
<organism evidence="2 3">
    <name type="scientific">Papilio machaon</name>
    <name type="common">Old World swallowtail butterfly</name>
    <dbReference type="NCBI Taxonomy" id="76193"/>
    <lineage>
        <taxon>Eukaryota</taxon>
        <taxon>Metazoa</taxon>
        <taxon>Ecdysozoa</taxon>
        <taxon>Arthropoda</taxon>
        <taxon>Hexapoda</taxon>
        <taxon>Insecta</taxon>
        <taxon>Pterygota</taxon>
        <taxon>Neoptera</taxon>
        <taxon>Endopterygota</taxon>
        <taxon>Lepidoptera</taxon>
        <taxon>Glossata</taxon>
        <taxon>Ditrysia</taxon>
        <taxon>Papilionoidea</taxon>
        <taxon>Papilionidae</taxon>
        <taxon>Papilioninae</taxon>
        <taxon>Papilio</taxon>
    </lineage>
</organism>
<gene>
    <name evidence="2" type="ORF">RR48_14026</name>
</gene>
<name>A0A194QL74_PAPMA</name>
<dbReference type="EMBL" id="KQ461196">
    <property type="protein sequence ID" value="KPJ06287.1"/>
    <property type="molecule type" value="Genomic_DNA"/>
</dbReference>
<proteinExistence type="predicted"/>
<dbReference type="InParanoid" id="A0A194QL74"/>
<evidence type="ECO:0000259" key="1">
    <source>
        <dbReference type="PROSITE" id="PS51029"/>
    </source>
</evidence>
<dbReference type="InterPro" id="IPR006578">
    <property type="entry name" value="MADF-dom"/>
</dbReference>
<sequence length="273" mass="31271">MSEQLLNIDFVSEVQKYPCLYNYTLKEYSKKDITEKAWEAVGKVVNLTVARRSLEGTASLWLKKTWAELKQAVSKEFPVTRNPPNRRYIWKQHVTITIEPRRSSRLAKKRDPSLQIEENIELPVVRTRRRLKKQVVADNNMAQYNFDQNVVEATFKGTQFYEMHANDLYLTDILTVEGILCQGKKIRQQLKVLQPGQTLTIGNAQIRQGQPLVIKRGGTNIAIHDDEYTLNRLTGMCAAFAAQQGSSFSPRCAMAIALGLDVGRDRILYYSKM</sequence>
<keyword evidence="3" id="KW-1185">Reference proteome</keyword>
<dbReference type="Pfam" id="PF10545">
    <property type="entry name" value="MADF_DNA_bdg"/>
    <property type="match status" value="1"/>
</dbReference>
<reference evidence="2 3" key="1">
    <citation type="journal article" date="2015" name="Nat. Commun.">
        <title>Outbred genome sequencing and CRISPR/Cas9 gene editing in butterflies.</title>
        <authorList>
            <person name="Li X."/>
            <person name="Fan D."/>
            <person name="Zhang W."/>
            <person name="Liu G."/>
            <person name="Zhang L."/>
            <person name="Zhao L."/>
            <person name="Fang X."/>
            <person name="Chen L."/>
            <person name="Dong Y."/>
            <person name="Chen Y."/>
            <person name="Ding Y."/>
            <person name="Zhao R."/>
            <person name="Feng M."/>
            <person name="Zhu Y."/>
            <person name="Feng Y."/>
            <person name="Jiang X."/>
            <person name="Zhu D."/>
            <person name="Xiang H."/>
            <person name="Feng X."/>
            <person name="Li S."/>
            <person name="Wang J."/>
            <person name="Zhang G."/>
            <person name="Kronforst M.R."/>
            <person name="Wang W."/>
        </authorList>
    </citation>
    <scope>NUCLEOTIDE SEQUENCE [LARGE SCALE GENOMIC DNA]</scope>
    <source>
        <strain evidence="2">Ya'a_city_454_Pm</strain>
        <tissue evidence="2">Whole body</tissue>
    </source>
</reference>
<feature type="domain" description="MADF" evidence="1">
    <location>
        <begin position="9"/>
        <end position="102"/>
    </location>
</feature>
<dbReference type="Proteomes" id="UP000053240">
    <property type="component" value="Unassembled WGS sequence"/>
</dbReference>